<proteinExistence type="inferred from homology"/>
<evidence type="ECO:0000256" key="5">
    <source>
        <dbReference type="ARBA" id="ARBA00022989"/>
    </source>
</evidence>
<comment type="subcellular location">
    <subcellularLocation>
        <location evidence="1 7">Cell membrane</location>
        <topology evidence="1 7">Multi-pass membrane protein</topology>
    </subcellularLocation>
</comment>
<dbReference type="Proteomes" id="UP001301152">
    <property type="component" value="Unassembled WGS sequence"/>
</dbReference>
<evidence type="ECO:0000256" key="4">
    <source>
        <dbReference type="ARBA" id="ARBA00022692"/>
    </source>
</evidence>
<feature type="transmembrane region" description="Helical" evidence="7">
    <location>
        <begin position="170"/>
        <end position="189"/>
    </location>
</feature>
<evidence type="ECO:0000256" key="1">
    <source>
        <dbReference type="ARBA" id="ARBA00004651"/>
    </source>
</evidence>
<protein>
    <recommendedName>
        <fullName evidence="7">UPF0056 membrane protein</fullName>
    </recommendedName>
</protein>
<feature type="transmembrane region" description="Helical" evidence="7">
    <location>
        <begin position="210"/>
        <end position="231"/>
    </location>
</feature>
<sequence length="242" mass="25653">MSLPFVASFLHGNSVSTAISAFLLAFPALFSIVNPFGASLIFAQATAGRSPGEIRALSRLVAFYSFIIVMVSIWFGGKVLVFFGVTVNALRVAGGLVVAVRAWFLLQRPEVMEAKKEQQALQDGKTVMAPNWADTAFFPLAMPFTVGPGTIAVAIALGSGCPPDEPFLPYEIALSLAATCVVLIVWAVYAGADKFVGMLGTTGTRIVSRMAALVLLCIGVQILEAGVQGFVTDIWLHLKAVQ</sequence>
<comment type="caution">
    <text evidence="8">The sequence shown here is derived from an EMBL/GenBank/DDBJ whole genome shotgun (WGS) entry which is preliminary data.</text>
</comment>
<evidence type="ECO:0000256" key="2">
    <source>
        <dbReference type="ARBA" id="ARBA00009784"/>
    </source>
</evidence>
<evidence type="ECO:0000256" key="7">
    <source>
        <dbReference type="RuleBase" id="RU362048"/>
    </source>
</evidence>
<dbReference type="EMBL" id="JAPIUZ010000003">
    <property type="protein sequence ID" value="MCX2563833.1"/>
    <property type="molecule type" value="Genomic_DNA"/>
</dbReference>
<feature type="transmembrane region" description="Helical" evidence="7">
    <location>
        <begin position="136"/>
        <end position="158"/>
    </location>
</feature>
<keyword evidence="6 7" id="KW-0472">Membrane</keyword>
<dbReference type="PANTHER" id="PTHR33508:SF1">
    <property type="entry name" value="UPF0056 MEMBRANE PROTEIN YHCE"/>
    <property type="match status" value="1"/>
</dbReference>
<keyword evidence="4 7" id="KW-0812">Transmembrane</keyword>
<dbReference type="PANTHER" id="PTHR33508">
    <property type="entry name" value="UPF0056 MEMBRANE PROTEIN YHCE"/>
    <property type="match status" value="1"/>
</dbReference>
<keyword evidence="5 7" id="KW-1133">Transmembrane helix</keyword>
<gene>
    <name evidence="8" type="ORF">OQ497_07680</name>
</gene>
<keyword evidence="3" id="KW-1003">Cell membrane</keyword>
<evidence type="ECO:0000313" key="9">
    <source>
        <dbReference type="Proteomes" id="UP001301152"/>
    </source>
</evidence>
<feature type="transmembrane region" description="Helical" evidence="7">
    <location>
        <begin position="56"/>
        <end position="75"/>
    </location>
</feature>
<keyword evidence="9" id="KW-1185">Reference proteome</keyword>
<accession>A0ABT3QEY0</accession>
<dbReference type="InterPro" id="IPR002771">
    <property type="entry name" value="Multi_antbiot-R_MarC"/>
</dbReference>
<evidence type="ECO:0000256" key="6">
    <source>
        <dbReference type="ARBA" id="ARBA00023136"/>
    </source>
</evidence>
<feature type="transmembrane region" description="Helical" evidence="7">
    <location>
        <begin position="81"/>
        <end position="106"/>
    </location>
</feature>
<dbReference type="Pfam" id="PF01914">
    <property type="entry name" value="MarC"/>
    <property type="match status" value="1"/>
</dbReference>
<organism evidence="8 9">
    <name type="scientific">Acetobacter thailandicus</name>
    <dbReference type="NCBI Taxonomy" id="1502842"/>
    <lineage>
        <taxon>Bacteria</taxon>
        <taxon>Pseudomonadati</taxon>
        <taxon>Pseudomonadota</taxon>
        <taxon>Alphaproteobacteria</taxon>
        <taxon>Acetobacterales</taxon>
        <taxon>Acetobacteraceae</taxon>
        <taxon>Acetobacter</taxon>
    </lineage>
</organism>
<evidence type="ECO:0000313" key="8">
    <source>
        <dbReference type="EMBL" id="MCX2563833.1"/>
    </source>
</evidence>
<reference evidence="8 9" key="1">
    <citation type="submission" date="2022-11" db="EMBL/GenBank/DDBJ databases">
        <title>Genome sequencing of Acetobacter type strain.</title>
        <authorList>
            <person name="Heo J."/>
            <person name="Lee D."/>
            <person name="Han B.-H."/>
            <person name="Hong S.-B."/>
            <person name="Kwon S.-W."/>
        </authorList>
    </citation>
    <scope>NUCLEOTIDE SEQUENCE [LARGE SCALE GENOMIC DNA]</scope>
    <source>
        <strain evidence="8 9">KACC 21253</strain>
    </source>
</reference>
<feature type="transmembrane region" description="Helical" evidence="7">
    <location>
        <begin position="20"/>
        <end position="44"/>
    </location>
</feature>
<comment type="similarity">
    <text evidence="2 7">Belongs to the UPF0056 (MarC) family.</text>
</comment>
<dbReference type="RefSeq" id="WP_086554469.1">
    <property type="nucleotide sequence ID" value="NZ_JAERKX010000003.1"/>
</dbReference>
<evidence type="ECO:0000256" key="3">
    <source>
        <dbReference type="ARBA" id="ARBA00022475"/>
    </source>
</evidence>
<name>A0ABT3QEY0_9PROT</name>
<dbReference type="NCBIfam" id="TIGR00427">
    <property type="entry name" value="NAAT family transporter"/>
    <property type="match status" value="1"/>
</dbReference>